<dbReference type="AlphaFoldDB" id="A0A7Y9ZIS0"/>
<dbReference type="RefSeq" id="WP_179649991.1">
    <property type="nucleotide sequence ID" value="NZ_JACBZM010000001.1"/>
</dbReference>
<organism evidence="1 2">
    <name type="scientific">Nocardioides aromaticivorans</name>
    <dbReference type="NCBI Taxonomy" id="200618"/>
    <lineage>
        <taxon>Bacteria</taxon>
        <taxon>Bacillati</taxon>
        <taxon>Actinomycetota</taxon>
        <taxon>Actinomycetes</taxon>
        <taxon>Propionibacteriales</taxon>
        <taxon>Nocardioidaceae</taxon>
        <taxon>Nocardioides</taxon>
    </lineage>
</organism>
<name>A0A7Y9ZIS0_9ACTN</name>
<accession>A0A7Y9ZIS0</accession>
<protein>
    <submittedName>
        <fullName evidence="1">Uncharacterized protein</fullName>
    </submittedName>
</protein>
<evidence type="ECO:0000313" key="1">
    <source>
        <dbReference type="EMBL" id="NYI46192.1"/>
    </source>
</evidence>
<reference evidence="1 2" key="1">
    <citation type="submission" date="2020-07" db="EMBL/GenBank/DDBJ databases">
        <title>Sequencing the genomes of 1000 actinobacteria strains.</title>
        <authorList>
            <person name="Klenk H.-P."/>
        </authorList>
    </citation>
    <scope>NUCLEOTIDE SEQUENCE [LARGE SCALE GENOMIC DNA]</scope>
    <source>
        <strain evidence="1 2">DSM 15131</strain>
    </source>
</reference>
<gene>
    <name evidence="1" type="ORF">BJ993_003272</name>
</gene>
<evidence type="ECO:0000313" key="2">
    <source>
        <dbReference type="Proteomes" id="UP000562045"/>
    </source>
</evidence>
<comment type="caution">
    <text evidence="1">The sequence shown here is derived from an EMBL/GenBank/DDBJ whole genome shotgun (WGS) entry which is preliminary data.</text>
</comment>
<proteinExistence type="predicted"/>
<dbReference type="Proteomes" id="UP000562045">
    <property type="component" value="Unassembled WGS sequence"/>
</dbReference>
<sequence length="119" mass="12878">MDPADPSRTTSAPDCPPWCVTSAAEHAYDDAGAWLHEGPRFGLVRTWCLDGAEPVFSATLDSGDGDAGELDADELRRLATDALDAAMWIDLQKRLGLTRIGRSVVELVREAHDRATRSA</sequence>
<dbReference type="EMBL" id="JACBZM010000001">
    <property type="protein sequence ID" value="NYI46192.1"/>
    <property type="molecule type" value="Genomic_DNA"/>
</dbReference>